<gene>
    <name evidence="1" type="ORF">KK1_015780</name>
</gene>
<organism evidence="1 2">
    <name type="scientific">Cajanus cajan</name>
    <name type="common">Pigeon pea</name>
    <name type="synonym">Cajanus indicus</name>
    <dbReference type="NCBI Taxonomy" id="3821"/>
    <lineage>
        <taxon>Eukaryota</taxon>
        <taxon>Viridiplantae</taxon>
        <taxon>Streptophyta</taxon>
        <taxon>Embryophyta</taxon>
        <taxon>Tracheophyta</taxon>
        <taxon>Spermatophyta</taxon>
        <taxon>Magnoliopsida</taxon>
        <taxon>eudicotyledons</taxon>
        <taxon>Gunneridae</taxon>
        <taxon>Pentapetalae</taxon>
        <taxon>rosids</taxon>
        <taxon>fabids</taxon>
        <taxon>Fabales</taxon>
        <taxon>Fabaceae</taxon>
        <taxon>Papilionoideae</taxon>
        <taxon>50 kb inversion clade</taxon>
        <taxon>NPAAA clade</taxon>
        <taxon>indigoferoid/millettioid clade</taxon>
        <taxon>Phaseoleae</taxon>
        <taxon>Cajanus</taxon>
    </lineage>
</organism>
<dbReference type="AlphaFoldDB" id="A0A151SZU8"/>
<evidence type="ECO:0000313" key="1">
    <source>
        <dbReference type="EMBL" id="KYP60326.1"/>
    </source>
</evidence>
<sequence>LLALVGIDEVKRPMMGIKSFKAPRANEFLSFLYKQYWPMVGRDPWKLVKETFQNAYVDHSLLKTMIFIIMEKKLEEESTSIWFQSKFPSISLCNIPYKMLSKVLVARLKPFLYELIGPFQESFISSKGTMDKVILAQEIVHYIHNLKVKRGIFSMKNRPRYGLRLPSMRSPPKYSKRV</sequence>
<name>A0A151SZU8_CAJCA</name>
<proteinExistence type="predicted"/>
<keyword evidence="2" id="KW-1185">Reference proteome</keyword>
<feature type="non-terminal residue" evidence="1">
    <location>
        <position position="1"/>
    </location>
</feature>
<dbReference type="EMBL" id="CM003612">
    <property type="protein sequence ID" value="KYP60326.1"/>
    <property type="molecule type" value="Genomic_DNA"/>
</dbReference>
<dbReference type="STRING" id="3821.A0A151SZU8"/>
<evidence type="ECO:0008006" key="3">
    <source>
        <dbReference type="Google" id="ProtNLM"/>
    </source>
</evidence>
<dbReference type="PANTHER" id="PTHR46890:SF48">
    <property type="entry name" value="RNA-DIRECTED DNA POLYMERASE"/>
    <property type="match status" value="1"/>
</dbReference>
<accession>A0A151SZU8</accession>
<dbReference type="Proteomes" id="UP000075243">
    <property type="component" value="Chromosome 10"/>
</dbReference>
<evidence type="ECO:0000313" key="2">
    <source>
        <dbReference type="Proteomes" id="UP000075243"/>
    </source>
</evidence>
<reference evidence="1 2" key="1">
    <citation type="journal article" date="2012" name="Nat. Biotechnol.">
        <title>Draft genome sequence of pigeonpea (Cajanus cajan), an orphan legume crop of resource-poor farmers.</title>
        <authorList>
            <person name="Varshney R.K."/>
            <person name="Chen W."/>
            <person name="Li Y."/>
            <person name="Bharti A.K."/>
            <person name="Saxena R.K."/>
            <person name="Schlueter J.A."/>
            <person name="Donoghue M.T."/>
            <person name="Azam S."/>
            <person name="Fan G."/>
            <person name="Whaley A.M."/>
            <person name="Farmer A.D."/>
            <person name="Sheridan J."/>
            <person name="Iwata A."/>
            <person name="Tuteja R."/>
            <person name="Penmetsa R.V."/>
            <person name="Wu W."/>
            <person name="Upadhyaya H.D."/>
            <person name="Yang S.P."/>
            <person name="Shah T."/>
            <person name="Saxena K.B."/>
            <person name="Michael T."/>
            <person name="McCombie W.R."/>
            <person name="Yang B."/>
            <person name="Zhang G."/>
            <person name="Yang H."/>
            <person name="Wang J."/>
            <person name="Spillane C."/>
            <person name="Cook D.R."/>
            <person name="May G.D."/>
            <person name="Xu X."/>
            <person name="Jackson S.A."/>
        </authorList>
    </citation>
    <scope>NUCLEOTIDE SEQUENCE [LARGE SCALE GENOMIC DNA]</scope>
    <source>
        <strain evidence="2">cv. Asha</strain>
    </source>
</reference>
<protein>
    <recommendedName>
        <fullName evidence="3">Reverse transcriptase domain-containing protein</fullName>
    </recommendedName>
</protein>
<dbReference type="InterPro" id="IPR052343">
    <property type="entry name" value="Retrotransposon-Effector_Assoc"/>
</dbReference>
<dbReference type="Gramene" id="C.cajan_15336.t">
    <property type="protein sequence ID" value="C.cajan_15336.t"/>
    <property type="gene ID" value="C.cajan_15336"/>
</dbReference>
<dbReference type="PANTHER" id="PTHR46890">
    <property type="entry name" value="NON-LTR RETROLELEMENT REVERSE TRANSCRIPTASE-LIKE PROTEIN-RELATED"/>
    <property type="match status" value="1"/>
</dbReference>